<dbReference type="EMBL" id="JACGXN010000003">
    <property type="protein sequence ID" value="MBA8879309.1"/>
    <property type="molecule type" value="Genomic_DNA"/>
</dbReference>
<evidence type="ECO:0000313" key="1">
    <source>
        <dbReference type="EMBL" id="MBA8879309.1"/>
    </source>
</evidence>
<dbReference type="RefSeq" id="WP_182549929.1">
    <property type="nucleotide sequence ID" value="NZ_JACGXN010000003.1"/>
</dbReference>
<evidence type="ECO:0000313" key="2">
    <source>
        <dbReference type="Proteomes" id="UP000549052"/>
    </source>
</evidence>
<keyword evidence="2" id="KW-1185">Reference proteome</keyword>
<dbReference type="AlphaFoldDB" id="A0A839EKF8"/>
<protein>
    <submittedName>
        <fullName evidence="1">Uncharacterized protein</fullName>
    </submittedName>
</protein>
<gene>
    <name evidence="1" type="ORF">FHW16_003027</name>
</gene>
<comment type="caution">
    <text evidence="1">The sequence shown here is derived from an EMBL/GenBank/DDBJ whole genome shotgun (WGS) entry which is preliminary data.</text>
</comment>
<name>A0A839EKF8_9HYPH</name>
<dbReference type="Proteomes" id="UP000549052">
    <property type="component" value="Unassembled WGS sequence"/>
</dbReference>
<organism evidence="1 2">
    <name type="scientific">Phyllobacterium myrsinacearum</name>
    <dbReference type="NCBI Taxonomy" id="28101"/>
    <lineage>
        <taxon>Bacteria</taxon>
        <taxon>Pseudomonadati</taxon>
        <taxon>Pseudomonadota</taxon>
        <taxon>Alphaproteobacteria</taxon>
        <taxon>Hyphomicrobiales</taxon>
        <taxon>Phyllobacteriaceae</taxon>
        <taxon>Phyllobacterium</taxon>
    </lineage>
</organism>
<proteinExistence type="predicted"/>
<reference evidence="1 2" key="1">
    <citation type="submission" date="2020-07" db="EMBL/GenBank/DDBJ databases">
        <title>Genomic Encyclopedia of Type Strains, Phase IV (KMG-V): Genome sequencing to study the core and pangenomes of soil and plant-associated prokaryotes.</title>
        <authorList>
            <person name="Whitman W."/>
        </authorList>
    </citation>
    <scope>NUCLEOTIDE SEQUENCE [LARGE SCALE GENOMIC DNA]</scope>
    <source>
        <strain evidence="1 2">AN3</strain>
    </source>
</reference>
<sequence>MGCIFQARRAFTGSTAFEIDPIALNVDFERVKLDALFGDTDIAARCRQPDLVIGIDFPNLCFTMEFVACDKIIEFANLCLDRLADHGVLFFADVGKMRLSDVGDLADANNLIFWPVPFSPREDDDIFVNNHSLRQSQFRDRPIKALIRLPGSVATRLLKIVIAVMAIPFTRGRTLVPITSNIGSVIGLFEGSAGRKSAHSQQTTGT</sequence>
<accession>A0A839EKF8</accession>